<sequence>MADLTGTVGTGIDLGQCIGDLTERCASAGSKGEVALSVDRGRTTLARLLVELHLERPVRLHELIGLRLELRSLLLEMGPLDEEQVALLLDERPFVERVELVLVQCEVRLGTLVVRNSSLSHEVLTPRYGAGPGHARAAQ</sequence>
<evidence type="ECO:0000313" key="2">
    <source>
        <dbReference type="Proteomes" id="UP000000771"/>
    </source>
</evidence>
<gene>
    <name evidence="1" type="ordered locus">Afer_1211</name>
</gene>
<dbReference type="AlphaFoldDB" id="C7LZI5"/>
<name>C7LZI5_ACIFD</name>
<dbReference type="Proteomes" id="UP000000771">
    <property type="component" value="Chromosome"/>
</dbReference>
<keyword evidence="2" id="KW-1185">Reference proteome</keyword>
<reference evidence="1 2" key="1">
    <citation type="journal article" date="2009" name="Stand. Genomic Sci.">
        <title>Complete genome sequence of Acidimicrobium ferrooxidans type strain (ICP).</title>
        <authorList>
            <person name="Clum A."/>
            <person name="Nolan M."/>
            <person name="Lang E."/>
            <person name="Glavina Del Rio T."/>
            <person name="Tice H."/>
            <person name="Copeland A."/>
            <person name="Cheng J.F."/>
            <person name="Lucas S."/>
            <person name="Chen F."/>
            <person name="Bruce D."/>
            <person name="Goodwin L."/>
            <person name="Pitluck S."/>
            <person name="Ivanova N."/>
            <person name="Mavrommatis K."/>
            <person name="Mikhailova N."/>
            <person name="Pati A."/>
            <person name="Chen A."/>
            <person name="Palaniappan K."/>
            <person name="Goker M."/>
            <person name="Spring S."/>
            <person name="Land M."/>
            <person name="Hauser L."/>
            <person name="Chang Y.J."/>
            <person name="Jeffries C.C."/>
            <person name="Chain P."/>
            <person name="Bristow J."/>
            <person name="Eisen J.A."/>
            <person name="Markowitz V."/>
            <person name="Hugenholtz P."/>
            <person name="Kyrpides N.C."/>
            <person name="Klenk H.P."/>
            <person name="Lapidus A."/>
        </authorList>
    </citation>
    <scope>NUCLEOTIDE SEQUENCE [LARGE SCALE GENOMIC DNA]</scope>
    <source>
        <strain evidence="2">DSM 10331 / JCM 15462 / NBRC 103882 / ICP</strain>
    </source>
</reference>
<evidence type="ECO:0000313" key="1">
    <source>
        <dbReference type="EMBL" id="ACU54143.1"/>
    </source>
</evidence>
<dbReference type="KEGG" id="afo:Afer_1211"/>
<organism evidence="1 2">
    <name type="scientific">Acidimicrobium ferrooxidans (strain DSM 10331 / JCM 15462 / NBRC 103882 / ICP)</name>
    <dbReference type="NCBI Taxonomy" id="525909"/>
    <lineage>
        <taxon>Bacteria</taxon>
        <taxon>Bacillati</taxon>
        <taxon>Actinomycetota</taxon>
        <taxon>Acidimicrobiia</taxon>
        <taxon>Acidimicrobiales</taxon>
        <taxon>Acidimicrobiaceae</taxon>
        <taxon>Acidimicrobium</taxon>
    </lineage>
</organism>
<accession>C7LZI5</accession>
<dbReference type="STRING" id="525909.Afer_1211"/>
<protein>
    <submittedName>
        <fullName evidence="1">Uncharacterized protein</fullName>
    </submittedName>
</protein>
<proteinExistence type="predicted"/>
<dbReference type="EMBL" id="CP001631">
    <property type="protein sequence ID" value="ACU54143.1"/>
    <property type="molecule type" value="Genomic_DNA"/>
</dbReference>
<dbReference type="HOGENOM" id="CLU_1840763_0_0_11"/>